<keyword evidence="2" id="KW-1185">Reference proteome</keyword>
<evidence type="ECO:0000313" key="1">
    <source>
        <dbReference type="EMBL" id="OMO85180.1"/>
    </source>
</evidence>
<proteinExistence type="predicted"/>
<sequence>MALCFALSRFYSTELELSTWAGQVLRPFQFPELLR</sequence>
<protein>
    <submittedName>
        <fullName evidence="1">Uncharacterized protein</fullName>
    </submittedName>
</protein>
<dbReference type="EMBL" id="AWUE01017755">
    <property type="protein sequence ID" value="OMO85180.1"/>
    <property type="molecule type" value="Genomic_DNA"/>
</dbReference>
<accession>A0A1R3IRP3</accession>
<dbReference type="Proteomes" id="UP000187203">
    <property type="component" value="Unassembled WGS sequence"/>
</dbReference>
<evidence type="ECO:0000313" key="2">
    <source>
        <dbReference type="Proteomes" id="UP000187203"/>
    </source>
</evidence>
<dbReference type="AlphaFoldDB" id="A0A1R3IRP3"/>
<name>A0A1R3IRP3_9ROSI</name>
<gene>
    <name evidence="1" type="ORF">COLO4_21723</name>
</gene>
<comment type="caution">
    <text evidence="1">The sequence shown here is derived from an EMBL/GenBank/DDBJ whole genome shotgun (WGS) entry which is preliminary data.</text>
</comment>
<reference evidence="2" key="1">
    <citation type="submission" date="2013-09" db="EMBL/GenBank/DDBJ databases">
        <title>Corchorus olitorius genome sequencing.</title>
        <authorList>
            <person name="Alam M."/>
            <person name="Haque M.S."/>
            <person name="Islam M.S."/>
            <person name="Emdad E.M."/>
            <person name="Islam M.M."/>
            <person name="Ahmed B."/>
            <person name="Halim A."/>
            <person name="Hossen Q.M.M."/>
            <person name="Hossain M.Z."/>
            <person name="Ahmed R."/>
            <person name="Khan M.M."/>
            <person name="Islam R."/>
            <person name="Rashid M.M."/>
            <person name="Khan S.A."/>
            <person name="Rahman M.S."/>
            <person name="Alam M."/>
            <person name="Yahiya A.S."/>
            <person name="Khan M.S."/>
            <person name="Azam M.S."/>
            <person name="Haque T."/>
            <person name="Lashkar M.Z.H."/>
            <person name="Akhand A.I."/>
            <person name="Morshed G."/>
            <person name="Roy S."/>
            <person name="Uddin K.S."/>
            <person name="Rabeya T."/>
            <person name="Hossain A.S."/>
            <person name="Chowdhury A."/>
            <person name="Snigdha A.R."/>
            <person name="Mortoza M.S."/>
            <person name="Matin S.A."/>
            <person name="Hoque S.M.E."/>
            <person name="Islam M.K."/>
            <person name="Roy D.K."/>
            <person name="Haider R."/>
            <person name="Moosa M.M."/>
            <person name="Elias S.M."/>
            <person name="Hasan A.M."/>
            <person name="Jahan S."/>
            <person name="Shafiuddin M."/>
            <person name="Mahmood N."/>
            <person name="Shommy N.S."/>
        </authorList>
    </citation>
    <scope>NUCLEOTIDE SEQUENCE [LARGE SCALE GENOMIC DNA]</scope>
    <source>
        <strain evidence="2">cv. O-4</strain>
    </source>
</reference>
<organism evidence="1 2">
    <name type="scientific">Corchorus olitorius</name>
    <dbReference type="NCBI Taxonomy" id="93759"/>
    <lineage>
        <taxon>Eukaryota</taxon>
        <taxon>Viridiplantae</taxon>
        <taxon>Streptophyta</taxon>
        <taxon>Embryophyta</taxon>
        <taxon>Tracheophyta</taxon>
        <taxon>Spermatophyta</taxon>
        <taxon>Magnoliopsida</taxon>
        <taxon>eudicotyledons</taxon>
        <taxon>Gunneridae</taxon>
        <taxon>Pentapetalae</taxon>
        <taxon>rosids</taxon>
        <taxon>malvids</taxon>
        <taxon>Malvales</taxon>
        <taxon>Malvaceae</taxon>
        <taxon>Grewioideae</taxon>
        <taxon>Apeibeae</taxon>
        <taxon>Corchorus</taxon>
    </lineage>
</organism>